<keyword evidence="4" id="KW-1185">Reference proteome</keyword>
<evidence type="ECO:0000313" key="4">
    <source>
        <dbReference type="Proteomes" id="UP000601435"/>
    </source>
</evidence>
<feature type="compositionally biased region" description="Low complexity" evidence="1">
    <location>
        <begin position="572"/>
        <end position="582"/>
    </location>
</feature>
<dbReference type="EMBL" id="CAJNJA010024174">
    <property type="protein sequence ID" value="CAE7522840.1"/>
    <property type="molecule type" value="Genomic_DNA"/>
</dbReference>
<evidence type="ECO:0000313" key="3">
    <source>
        <dbReference type="EMBL" id="CAE7522840.1"/>
    </source>
</evidence>
<comment type="caution">
    <text evidence="3">The sequence shown here is derived from an EMBL/GenBank/DDBJ whole genome shotgun (WGS) entry which is preliminary data.</text>
</comment>
<evidence type="ECO:0000256" key="1">
    <source>
        <dbReference type="SAM" id="MobiDB-lite"/>
    </source>
</evidence>
<proteinExistence type="predicted"/>
<feature type="region of interest" description="Disordered" evidence="1">
    <location>
        <begin position="949"/>
        <end position="1001"/>
    </location>
</feature>
<dbReference type="PROSITE" id="PS51900">
    <property type="entry name" value="CB"/>
    <property type="match status" value="1"/>
</dbReference>
<feature type="compositionally biased region" description="Basic and acidic residues" evidence="1">
    <location>
        <begin position="956"/>
        <end position="977"/>
    </location>
</feature>
<evidence type="ECO:0000259" key="2">
    <source>
        <dbReference type="PROSITE" id="PS51900"/>
    </source>
</evidence>
<feature type="domain" description="Core-binding (CB)" evidence="2">
    <location>
        <begin position="202"/>
        <end position="285"/>
    </location>
</feature>
<dbReference type="Proteomes" id="UP000601435">
    <property type="component" value="Unassembled WGS sequence"/>
</dbReference>
<protein>
    <recommendedName>
        <fullName evidence="2">Core-binding (CB) domain-containing protein</fullName>
    </recommendedName>
</protein>
<name>A0A812T9E6_9DINO</name>
<sequence>MQQDAGWVHQPGDDAAGVPAANASFVAYLESLFDDAEGEADWYAPVALEAESQAEDFQFVRSEAASSAPELPPPALASPYDELDVQREAAEVSSRVFAANLPKQAWEGPTCLSYPWERPAKRRATVLGFLDVLEPAAEEALEDHQLGKLPPVAKAYLRRLPVARESSDERTHALKRLKFLIMWDPDTTNLASSLSGAATRLMDDALVQQSFSDAFRSKATGTLLKRAGSLERYFRWAVENQVASPLSVGESVIYDYLSYLRSAESAATSASHFVEALRFLHSVAILCRMDLSSVLSARVQGVARDMYLGKRPLEQKPQLTVEMVSALESFCSRADPQDAVICGQLLFCLHSCARWSDGQRLKSIEVQEQQDETVLIADALGAKTATSKEAKTRLIPYVAIGTGLKHSWASVWVQARKDQGFEFGDFAQPAWLDSKGSWGEVAMDAAQATFFLQEFLMKAGIEQAEALKRSSHSLKATLTTWASRCPTVAFSRAEQRLLGHHMKPKDRSPLTYSRQAFTSLYGKVLLMFHHIRAGKFNPDLNEVGRIVEVAKAGSASADQGGGLSNNPGGQVDSSSSSESSDGSGDRESEAAGGEDLLRRVPFRNPVDHSLLKVHRLSGIVHHLKEGVVRLRPIQIFACNVKGPETADVSRIVKEKKVWRDLVTRNPGEKQRPPLENRRASQPHVEPCLAVEWGMEEATLDVLIASNYKTFGHLAFAVSSSPNTADEEQVQQWVNTVFTQPPTPQQMACIRKMPVAERIARQSALERRLTGVIFAPETTPGHSVVDRLVDMLETGVMAYLEPHKYVSRSQEVQNVKSEKSLSITTDGNLKVNAKVETLTCEASSALTLRQAWSRRSIAFELAGLATFTILEGWVQKMFIMMQRPPPDGYVSISLQQLLAADRHLFTVAADRLLGNLQGAPGREKPLDTEVKRLADSTEVLQFLTCLPKATNPPPLKRPWENDKGGQWKADGKGGEGKGRKGKHREGKSTGTAMQLPPGAKAKHDDKPNCFGYNHGTCKFKVNKKNSAGQHLAPELSKLTMQLFAALPSEVVTRNTTETEGRAFGVGAWIHGGKGAPITIFRLWGEIFVENELGVADMLCFLGRGIGFDVVPIDHQARAPVVPTVQLDLTHHGCQALGVPEPVPLRLQALAAQGRQHRRHPPLISEFAFIRSMRRDEIPTTGCKALQPPVEGVSSGSELCRVGFYRSPEQWVDEAVSLAHPMDAAAALPKITLDAILKSFSSDQKSLALKRKIALMKAEILAKKLEKDEEALHRSMPDWMQAVVHDKRILLWEALLRQSEYDDMEVVDFLKQGVPLVGTSDCPPCFETKVRPAVLTEAELRAAAPDLRRGMMSRSLHQEPEHTAHLLEATREELASGFIQGPFTEEQVTAHFGHKHWLAIRRFIIKQGQKLRPIEDCCEAHLNEAYAATIKLRLQDADFFVAMALEVARLSGNNPKAARPWVAKCLDLAKAYKQLPVAGCHRDLAVIMVEEEDGSHSFYLSSSLMFGSTSAVFAFNRVSRSIWWLLTKVLHIPCSHFYDDFPMLVPEDMGTETDASASRFLSLLGWRHAKTGEGGKGHPFTSRFDVLGLSADVAALHRGTLVLSNKEGRAEKIQDLLCMVSDEGRITRHQGQVLLGLLRFASGFYGGRTLRHVCADLNRLVFSRDHVTPQRLRVLCDLASKALTTLPPRTITFAACKPLVHVFTDGCWQDGVAGLGAVVFDCATSRGRVFQGRLPDNLVKAWLSEVGEQIIGQIELYAVLVMRCFLKDDLAGRRTVFWCDNEAARFGLIRNESHSRSMDVMLRAFAKVEDESLSFTWISRVPSASNPSDAPSRGDGQSVLKLSKATCVEPFPDFQDNQSLAI</sequence>
<dbReference type="InterPro" id="IPR044068">
    <property type="entry name" value="CB"/>
</dbReference>
<feature type="region of interest" description="Disordered" evidence="1">
    <location>
        <begin position="555"/>
        <end position="597"/>
    </location>
</feature>
<dbReference type="OrthoDB" id="418820at2759"/>
<gene>
    <name evidence="3" type="ORF">SNEC2469_LOCUS14955</name>
</gene>
<organism evidence="3 4">
    <name type="scientific">Symbiodinium necroappetens</name>
    <dbReference type="NCBI Taxonomy" id="1628268"/>
    <lineage>
        <taxon>Eukaryota</taxon>
        <taxon>Sar</taxon>
        <taxon>Alveolata</taxon>
        <taxon>Dinophyceae</taxon>
        <taxon>Suessiales</taxon>
        <taxon>Symbiodiniaceae</taxon>
        <taxon>Symbiodinium</taxon>
    </lineage>
</organism>
<accession>A0A812T9E6</accession>
<reference evidence="3" key="1">
    <citation type="submission" date="2021-02" db="EMBL/GenBank/DDBJ databases">
        <authorList>
            <person name="Dougan E. K."/>
            <person name="Rhodes N."/>
            <person name="Thang M."/>
            <person name="Chan C."/>
        </authorList>
    </citation>
    <scope>NUCLEOTIDE SEQUENCE</scope>
</reference>